<dbReference type="EMBL" id="JBHSNW010000022">
    <property type="protein sequence ID" value="MFC5819997.1"/>
    <property type="molecule type" value="Genomic_DNA"/>
</dbReference>
<dbReference type="RefSeq" id="WP_219544867.1">
    <property type="nucleotide sequence ID" value="NZ_JAHKRN010000011.1"/>
</dbReference>
<evidence type="ECO:0000313" key="2">
    <source>
        <dbReference type="EMBL" id="MFC5819997.1"/>
    </source>
</evidence>
<feature type="domain" description="Saccharopine dehydrogenase NADP binding" evidence="1">
    <location>
        <begin position="5"/>
        <end position="124"/>
    </location>
</feature>
<dbReference type="Proteomes" id="UP001596096">
    <property type="component" value="Unassembled WGS sequence"/>
</dbReference>
<comment type="caution">
    <text evidence="2">The sequence shown here is derived from an EMBL/GenBank/DDBJ whole genome shotgun (WGS) entry which is preliminary data.</text>
</comment>
<dbReference type="InterPro" id="IPR005097">
    <property type="entry name" value="Sacchrp_dh_NADP-bd"/>
</dbReference>
<dbReference type="PANTHER" id="PTHR43781:SF1">
    <property type="entry name" value="SACCHAROPINE DEHYDROGENASE"/>
    <property type="match status" value="1"/>
</dbReference>
<reference evidence="3" key="1">
    <citation type="journal article" date="2019" name="Int. J. Syst. Evol. Microbiol.">
        <title>The Global Catalogue of Microorganisms (GCM) 10K type strain sequencing project: providing services to taxonomists for standard genome sequencing and annotation.</title>
        <authorList>
            <consortium name="The Broad Institute Genomics Platform"/>
            <consortium name="The Broad Institute Genome Sequencing Center for Infectious Disease"/>
            <person name="Wu L."/>
            <person name="Ma J."/>
        </authorList>
    </citation>
    <scope>NUCLEOTIDE SEQUENCE [LARGE SCALE GENOMIC DNA]</scope>
    <source>
        <strain evidence="3">CGMCC 4.7106</strain>
    </source>
</reference>
<organism evidence="2 3">
    <name type="scientific">Nonomuraea harbinensis</name>
    <dbReference type="NCBI Taxonomy" id="1286938"/>
    <lineage>
        <taxon>Bacteria</taxon>
        <taxon>Bacillati</taxon>
        <taxon>Actinomycetota</taxon>
        <taxon>Actinomycetes</taxon>
        <taxon>Streptosporangiales</taxon>
        <taxon>Streptosporangiaceae</taxon>
        <taxon>Nonomuraea</taxon>
    </lineage>
</organism>
<protein>
    <submittedName>
        <fullName evidence="2">Saccharopine dehydrogenase family protein</fullName>
    </submittedName>
</protein>
<evidence type="ECO:0000313" key="3">
    <source>
        <dbReference type="Proteomes" id="UP001596096"/>
    </source>
</evidence>
<sequence length="348" mass="36395">MGTAVVVYGAYGHTGRFVVAELRERGFVPVLSGRDEGKLRAVAEPGDDVRPASVDDPAALDRALAGAAAVVNCAGPFATTAAPVIEAALRAGIPYVDVAAEIEANADTFARFADRAREAGAVVVPAMAFYGGLADLLATAAMGDWTAADEAHVAYGLSSWHPTAGTRVAGQVSGRRRDGRRVRFTKGRLEYHGDDLPTLRWSFPEPMGARDVIGEFTMADVVTIPSHLSIPEVRSYMAAEAARDLSAPDTPAPVAADERGRSGQTFVVDVVVRSGGEERRAVARGQDIYAVSAPLAVEAVHRILTGQTRAVGVASAGEIFDAADFLRALSPDVTFELVSPRQNAGAAG</sequence>
<gene>
    <name evidence="2" type="ORF">ACFPUY_33275</name>
</gene>
<dbReference type="PANTHER" id="PTHR43781">
    <property type="entry name" value="SACCHAROPINE DEHYDROGENASE"/>
    <property type="match status" value="1"/>
</dbReference>
<evidence type="ECO:0000259" key="1">
    <source>
        <dbReference type="Pfam" id="PF03435"/>
    </source>
</evidence>
<name>A0ABW1C443_9ACTN</name>
<proteinExistence type="predicted"/>
<keyword evidence="3" id="KW-1185">Reference proteome</keyword>
<dbReference type="Pfam" id="PF03435">
    <property type="entry name" value="Sacchrp_dh_NADP"/>
    <property type="match status" value="1"/>
</dbReference>
<accession>A0ABW1C443</accession>